<name>A0A9Q8PHM3_PASFU</name>
<dbReference type="GO" id="GO:0016485">
    <property type="term" value="P:protein processing"/>
    <property type="evidence" value="ECO:0007669"/>
    <property type="project" value="TreeGrafter"/>
</dbReference>
<evidence type="ECO:0000256" key="6">
    <source>
        <dbReference type="ARBA" id="ARBA00020167"/>
    </source>
</evidence>
<evidence type="ECO:0000256" key="2">
    <source>
        <dbReference type="ARBA" id="ARBA00004305"/>
    </source>
</evidence>
<accession>A0A9Q8PHM3</accession>
<comment type="similarity">
    <text evidence="4">Belongs to the peptidase M16 family. PreP subfamily.</text>
</comment>
<evidence type="ECO:0000256" key="1">
    <source>
        <dbReference type="ARBA" id="ARBA00001947"/>
    </source>
</evidence>
<evidence type="ECO:0000256" key="3">
    <source>
        <dbReference type="ARBA" id="ARBA00004569"/>
    </source>
</evidence>
<evidence type="ECO:0000256" key="5">
    <source>
        <dbReference type="ARBA" id="ARBA00011853"/>
    </source>
</evidence>
<keyword evidence="7 17" id="KW-0645">Protease</keyword>
<dbReference type="Gene3D" id="3.30.830.10">
    <property type="entry name" value="Metalloenzyme, LuxS/M16 peptidase-like"/>
    <property type="match status" value="4"/>
</dbReference>
<comment type="subunit">
    <text evidence="5">Monomer and homodimer; homodimerization is induced by binding of the substrate.</text>
</comment>
<dbReference type="Pfam" id="PF08367">
    <property type="entry name" value="M16C_assoc"/>
    <property type="match status" value="1"/>
</dbReference>
<dbReference type="PANTHER" id="PTHR43016">
    <property type="entry name" value="PRESEQUENCE PROTEASE"/>
    <property type="match status" value="1"/>
</dbReference>
<proteinExistence type="inferred from homology"/>
<organism evidence="17 18">
    <name type="scientific">Passalora fulva</name>
    <name type="common">Tomato leaf mold</name>
    <name type="synonym">Cladosporium fulvum</name>
    <dbReference type="NCBI Taxonomy" id="5499"/>
    <lineage>
        <taxon>Eukaryota</taxon>
        <taxon>Fungi</taxon>
        <taxon>Dikarya</taxon>
        <taxon>Ascomycota</taxon>
        <taxon>Pezizomycotina</taxon>
        <taxon>Dothideomycetes</taxon>
        <taxon>Dothideomycetidae</taxon>
        <taxon>Mycosphaerellales</taxon>
        <taxon>Mycosphaerellaceae</taxon>
        <taxon>Fulvia</taxon>
    </lineage>
</organism>
<evidence type="ECO:0000256" key="11">
    <source>
        <dbReference type="ARBA" id="ARBA00022946"/>
    </source>
</evidence>
<dbReference type="InterPro" id="IPR007863">
    <property type="entry name" value="Peptidase_M16_C"/>
</dbReference>
<dbReference type="PANTHER" id="PTHR43016:SF13">
    <property type="entry name" value="PRESEQUENCE PROTEASE, MITOCHONDRIAL"/>
    <property type="match status" value="1"/>
</dbReference>
<dbReference type="Pfam" id="PF05193">
    <property type="entry name" value="Peptidase_M16_C"/>
    <property type="match status" value="1"/>
</dbReference>
<feature type="domain" description="Peptidase M16C associated" evidence="16">
    <location>
        <begin position="500"/>
        <end position="758"/>
    </location>
</feature>
<keyword evidence="13" id="KW-0496">Mitochondrion</keyword>
<dbReference type="OrthoDB" id="10250783at2759"/>
<dbReference type="Proteomes" id="UP000756132">
    <property type="component" value="Chromosome 10"/>
</dbReference>
<evidence type="ECO:0000256" key="10">
    <source>
        <dbReference type="ARBA" id="ARBA00022833"/>
    </source>
</evidence>
<keyword evidence="8" id="KW-0479">Metal-binding</keyword>
<dbReference type="SMART" id="SM01264">
    <property type="entry name" value="M16C_associated"/>
    <property type="match status" value="1"/>
</dbReference>
<evidence type="ECO:0000256" key="12">
    <source>
        <dbReference type="ARBA" id="ARBA00023049"/>
    </source>
</evidence>
<dbReference type="SUPFAM" id="SSF63411">
    <property type="entry name" value="LuxS/MPP-like metallohydrolase"/>
    <property type="match status" value="4"/>
</dbReference>
<evidence type="ECO:0000256" key="13">
    <source>
        <dbReference type="ARBA" id="ARBA00023128"/>
    </source>
</evidence>
<evidence type="ECO:0000256" key="8">
    <source>
        <dbReference type="ARBA" id="ARBA00022723"/>
    </source>
</evidence>
<sequence>MLSTLRAARSRIVLPLQRPRTSPLQRKYASVTELSSLPQPGDRLHGFTLKRSEHVAELQLSALHFQHDRTGADYLHVARDDDNNVFGIGFKTNPPNATGVPHILEHTTLCGSEKYPVRDPFFKMMPRSLQNFMNAFTSADHTTYPFATTNAQDFKNLMGVYLDATLHPLLKETDFVQEGWRIGPENPQAEAEDDKGSDLVFKGVVYNEMKGQISDARYLFYIRFMEHIFPSINNSGGDPAKMPDLTYEQLKTFHAEHYHPSNSKIVTYGDQPVEDHLRFLGEQLASFTRQDTDADIKTADLLDGPKSVTVKGPIDTMTSPDSQYKTSVTWLTCDPNDNDEGTGLSIALDLLLDGYGSPLYRALIESGLGSDFSPNTGLLTQGRRGIFSVGLSGVKEENVPKVKEAIFEAIRDAIAQGFDEKKVDGFLHQMELSLKHKKANFGLGAVQRLIRKWFNGADPYEELAIKKALDTFKANYAQPGYLEGLLKKYLLVDNTFSFTMTPSTTYAAELAEEEATRLKTKISEAVKSYPNEQEAYKQLRERELALVKEQDAGRTASLDSLPTLRVTDIPREKPEIQVRDGTVDGVKVQFRETATNGLTYFRALALFKDLPDELRMLVPLFTDSIMRIGTKDKTMEEIETLLKLKTGGMSFGHHLTSSAYDTQKVEEGLSISGSAFDGNIPALYELIQTVLLETDFDSPQAAKMIKQLLQTDASGAVDGIASSGHAYAMKYAESGLSPSLRMAEQSGGLTQVKLITALAAAEDNTEAMNELISKLKTIQSLVVANMRAGSMRVALTCGADAASANGSAVQKFLTTTSKYNLPTPASIATGHSPHDLSTHQKTLFNLPYQVSYSAIAIPTGPYSDPSTAPIAILAKLLTHKHLHPEIREKGGAYGAGAYSKSTNGTFGMYSYRDPNPTNTLRIYQEAAQWAAEQEYSEREMEEAKLSVFQGMDAPRSITSEGMDRFLVGIDHELQQKRRQWLLDVNAADVREAAQRVAKAVEERGRVVVLGDAGKQSFHKEDGWKVEDMGLAKEQPGEVVGEVKAKL</sequence>
<protein>
    <recommendedName>
        <fullName evidence="6">Presequence protease, mitochondrial</fullName>
    </recommendedName>
    <alternativeName>
        <fullName evidence="14">Pitrilysin metalloproteinase</fullName>
    </alternativeName>
</protein>
<dbReference type="InterPro" id="IPR011765">
    <property type="entry name" value="Pept_M16_N"/>
</dbReference>
<evidence type="ECO:0000313" key="18">
    <source>
        <dbReference type="Proteomes" id="UP000756132"/>
    </source>
</evidence>
<dbReference type="GO" id="GO:0005759">
    <property type="term" value="C:mitochondrial matrix"/>
    <property type="evidence" value="ECO:0007669"/>
    <property type="project" value="UniProtKB-SubCell"/>
</dbReference>
<dbReference type="KEGG" id="ffu:CLAFUR5_12398"/>
<evidence type="ECO:0000256" key="9">
    <source>
        <dbReference type="ARBA" id="ARBA00022801"/>
    </source>
</evidence>
<evidence type="ECO:0000256" key="7">
    <source>
        <dbReference type="ARBA" id="ARBA00022670"/>
    </source>
</evidence>
<dbReference type="InterPro" id="IPR013578">
    <property type="entry name" value="Peptidase_M16C_assoc"/>
</dbReference>
<evidence type="ECO:0000256" key="14">
    <source>
        <dbReference type="ARBA" id="ARBA00034552"/>
    </source>
</evidence>
<comment type="cofactor">
    <cofactor evidence="1">
        <name>Zn(2+)</name>
        <dbReference type="ChEBI" id="CHEBI:29105"/>
    </cofactor>
</comment>
<reference evidence="17" key="2">
    <citation type="journal article" date="2022" name="Microb. Genom.">
        <title>A chromosome-scale genome assembly of the tomato pathogen Cladosporium fulvum reveals a compartmentalized genome architecture and the presence of a dispensable chromosome.</title>
        <authorList>
            <person name="Zaccaron A.Z."/>
            <person name="Chen L.H."/>
            <person name="Samaras A."/>
            <person name="Stergiopoulos I."/>
        </authorList>
    </citation>
    <scope>NUCLEOTIDE SEQUENCE</scope>
    <source>
        <strain evidence="17">Race5_Kim</strain>
    </source>
</reference>
<reference evidence="17" key="1">
    <citation type="submission" date="2021-12" db="EMBL/GenBank/DDBJ databases">
        <authorList>
            <person name="Zaccaron A."/>
            <person name="Stergiopoulos I."/>
        </authorList>
    </citation>
    <scope>NUCLEOTIDE SEQUENCE</scope>
    <source>
        <strain evidence="17">Race5_Kim</strain>
    </source>
</reference>
<gene>
    <name evidence="17" type="ORF">CLAFUR5_12398</name>
</gene>
<dbReference type="GO" id="GO:0046872">
    <property type="term" value="F:metal ion binding"/>
    <property type="evidence" value="ECO:0007669"/>
    <property type="project" value="UniProtKB-KW"/>
</dbReference>
<dbReference type="GO" id="GO:0004222">
    <property type="term" value="F:metalloendopeptidase activity"/>
    <property type="evidence" value="ECO:0007669"/>
    <property type="project" value="TreeGrafter"/>
</dbReference>
<evidence type="ECO:0000259" key="16">
    <source>
        <dbReference type="SMART" id="SM01264"/>
    </source>
</evidence>
<keyword evidence="11" id="KW-0809">Transit peptide</keyword>
<dbReference type="OMA" id="NYLYYIR"/>
<dbReference type="GeneID" id="71992276"/>
<evidence type="ECO:0000256" key="4">
    <source>
        <dbReference type="ARBA" id="ARBA00007575"/>
    </source>
</evidence>
<keyword evidence="12" id="KW-0482">Metalloprotease</keyword>
<dbReference type="RefSeq" id="XP_047766974.1">
    <property type="nucleotide sequence ID" value="XM_047911546.1"/>
</dbReference>
<comment type="function">
    <text evidence="15">Degrades mitochondrial transit peptides after their cleavage in the intermembrane space or in the matrix, and presequence peptides; clearance of these peptides is required to keep the presequence processing machinery running. Preferentially cleaves the N-terminal side of paired basic amino acid residues. Also degrades other unstructured peptides. May function as an ATP-dependent peptidase as opposed to a metalloendopeptidase.</text>
</comment>
<keyword evidence="9" id="KW-0378">Hydrolase</keyword>
<comment type="subcellular location">
    <subcellularLocation>
        <location evidence="3">Mitochondrion intermembrane space</location>
    </subcellularLocation>
    <subcellularLocation>
        <location evidence="2">Mitochondrion matrix</location>
    </subcellularLocation>
</comment>
<dbReference type="FunFam" id="3.30.830.10:FF:000011">
    <property type="entry name" value="Presequence protease, mitochondrial"/>
    <property type="match status" value="1"/>
</dbReference>
<dbReference type="InterPro" id="IPR011249">
    <property type="entry name" value="Metalloenz_LuxS/M16"/>
</dbReference>
<evidence type="ECO:0000313" key="17">
    <source>
        <dbReference type="EMBL" id="UJO22608.1"/>
    </source>
</evidence>
<dbReference type="FunFam" id="3.30.830.10:FF:000009">
    <property type="entry name" value="Presequence protease, mitochondrial"/>
    <property type="match status" value="1"/>
</dbReference>
<dbReference type="Pfam" id="PF22516">
    <property type="entry name" value="PreP_C"/>
    <property type="match status" value="1"/>
</dbReference>
<dbReference type="InterPro" id="IPR055130">
    <property type="entry name" value="PreP_C"/>
</dbReference>
<dbReference type="AlphaFoldDB" id="A0A9Q8PHM3"/>
<dbReference type="Pfam" id="PF00675">
    <property type="entry name" value="Peptidase_M16"/>
    <property type="match status" value="1"/>
</dbReference>
<keyword evidence="10" id="KW-0862">Zinc</keyword>
<keyword evidence="18" id="KW-1185">Reference proteome</keyword>
<dbReference type="EMBL" id="CP090172">
    <property type="protein sequence ID" value="UJO22608.1"/>
    <property type="molecule type" value="Genomic_DNA"/>
</dbReference>
<dbReference type="FunFam" id="3.30.830.10:FF:000013">
    <property type="entry name" value="Mitochondrial presequence protease"/>
    <property type="match status" value="1"/>
</dbReference>
<evidence type="ECO:0000256" key="15">
    <source>
        <dbReference type="ARBA" id="ARBA00045897"/>
    </source>
</evidence>
<dbReference type="GO" id="GO:0005758">
    <property type="term" value="C:mitochondrial intermembrane space"/>
    <property type="evidence" value="ECO:0007669"/>
    <property type="project" value="UniProtKB-SubCell"/>
</dbReference>